<dbReference type="SMART" id="SM00408">
    <property type="entry name" value="IGc2"/>
    <property type="match status" value="1"/>
</dbReference>
<dbReference type="GO" id="GO:0005886">
    <property type="term" value="C:plasma membrane"/>
    <property type="evidence" value="ECO:0007669"/>
    <property type="project" value="TreeGrafter"/>
</dbReference>
<reference evidence="6" key="1">
    <citation type="submission" date="2020-04" db="EMBL/GenBank/DDBJ databases">
        <authorList>
            <person name="Alioto T."/>
            <person name="Alioto T."/>
            <person name="Gomez Garrido J."/>
        </authorList>
    </citation>
    <scope>NUCLEOTIDE SEQUENCE</scope>
    <source>
        <strain evidence="6">A484AB</strain>
    </source>
</reference>
<keyword evidence="7" id="KW-1185">Reference proteome</keyword>
<evidence type="ECO:0000256" key="1">
    <source>
        <dbReference type="ARBA" id="ARBA00004479"/>
    </source>
</evidence>
<evidence type="ECO:0000256" key="2">
    <source>
        <dbReference type="ARBA" id="ARBA00023136"/>
    </source>
</evidence>
<dbReference type="Pfam" id="PF13927">
    <property type="entry name" value="Ig_3"/>
    <property type="match status" value="1"/>
</dbReference>
<dbReference type="OrthoDB" id="5981765at2759"/>
<sequence>MTNCVFGTAILFDLSLLPFPCEGKITSPPDGTRLTFLPGSTDKIQWTFDDDISSLRYRNYRAWFFTSSNGSRPQRLAAIYSNGEPQIFNSSLPGVAIEKPATLVLKNIDLKNNGTYRFELRTFFYRYIPGRRGRFTSNDVVVFVAVTPTVTLSCSSPVTVNEGDNFTCVCRSEGGNPPANVTWYDKDGVQIGGTGKEEQTLTLSNVDGRDSGTYKCMAQSRINATDEKPIEVRLNCKYDIDALLLDIMFQAL</sequence>
<keyword evidence="3" id="KW-1015">Disulfide bond</keyword>
<dbReference type="Gene3D" id="2.60.40.10">
    <property type="entry name" value="Immunoglobulins"/>
    <property type="match status" value="1"/>
</dbReference>
<dbReference type="GO" id="GO:0098609">
    <property type="term" value="P:cell-cell adhesion"/>
    <property type="evidence" value="ECO:0007669"/>
    <property type="project" value="TreeGrafter"/>
</dbReference>
<dbReference type="EMBL" id="CACRXK020000024">
    <property type="protein sequence ID" value="CAB3976999.1"/>
    <property type="molecule type" value="Genomic_DNA"/>
</dbReference>
<dbReference type="InterPro" id="IPR036179">
    <property type="entry name" value="Ig-like_dom_sf"/>
</dbReference>
<proteinExistence type="predicted"/>
<evidence type="ECO:0000256" key="5">
    <source>
        <dbReference type="ARBA" id="ARBA00023319"/>
    </source>
</evidence>
<dbReference type="GO" id="GO:0005911">
    <property type="term" value="C:cell-cell junction"/>
    <property type="evidence" value="ECO:0007669"/>
    <property type="project" value="TreeGrafter"/>
</dbReference>
<dbReference type="InterPro" id="IPR007110">
    <property type="entry name" value="Ig-like_dom"/>
</dbReference>
<dbReference type="Proteomes" id="UP001152795">
    <property type="component" value="Unassembled WGS sequence"/>
</dbReference>
<evidence type="ECO:0000313" key="7">
    <source>
        <dbReference type="Proteomes" id="UP001152795"/>
    </source>
</evidence>
<dbReference type="SUPFAM" id="SSF48726">
    <property type="entry name" value="Immunoglobulin"/>
    <property type="match status" value="1"/>
</dbReference>
<name>A0A6S7FM59_PARCT</name>
<gene>
    <name evidence="6" type="ORF">PACLA_8A002760</name>
</gene>
<dbReference type="GO" id="GO:0050839">
    <property type="term" value="F:cell adhesion molecule binding"/>
    <property type="evidence" value="ECO:0007669"/>
    <property type="project" value="TreeGrafter"/>
</dbReference>
<dbReference type="AlphaFoldDB" id="A0A6S7FM59"/>
<dbReference type="PANTHER" id="PTHR11640">
    <property type="entry name" value="NEPHRIN"/>
    <property type="match status" value="1"/>
</dbReference>
<keyword evidence="5" id="KW-0393">Immunoglobulin domain</keyword>
<dbReference type="InterPro" id="IPR013783">
    <property type="entry name" value="Ig-like_fold"/>
</dbReference>
<dbReference type="PROSITE" id="PS50835">
    <property type="entry name" value="IG_LIKE"/>
    <property type="match status" value="1"/>
</dbReference>
<evidence type="ECO:0000256" key="3">
    <source>
        <dbReference type="ARBA" id="ARBA00023157"/>
    </source>
</evidence>
<dbReference type="InterPro" id="IPR003599">
    <property type="entry name" value="Ig_sub"/>
</dbReference>
<dbReference type="SMART" id="SM00409">
    <property type="entry name" value="IG"/>
    <property type="match status" value="2"/>
</dbReference>
<comment type="subcellular location">
    <subcellularLocation>
        <location evidence="1">Membrane</location>
        <topology evidence="1">Single-pass type I membrane protein</topology>
    </subcellularLocation>
</comment>
<keyword evidence="4" id="KW-0325">Glycoprotein</keyword>
<dbReference type="InterPro" id="IPR051275">
    <property type="entry name" value="Cell_adhesion_signaling"/>
</dbReference>
<protein>
    <submittedName>
        <fullName evidence="6">MAM domain-containing glycosylphosphatidylinositol anchor 1</fullName>
    </submittedName>
</protein>
<dbReference type="InterPro" id="IPR003598">
    <property type="entry name" value="Ig_sub2"/>
</dbReference>
<organism evidence="6 7">
    <name type="scientific">Paramuricea clavata</name>
    <name type="common">Red gorgonian</name>
    <name type="synonym">Violescent sea-whip</name>
    <dbReference type="NCBI Taxonomy" id="317549"/>
    <lineage>
        <taxon>Eukaryota</taxon>
        <taxon>Metazoa</taxon>
        <taxon>Cnidaria</taxon>
        <taxon>Anthozoa</taxon>
        <taxon>Octocorallia</taxon>
        <taxon>Malacalcyonacea</taxon>
        <taxon>Plexauridae</taxon>
        <taxon>Paramuricea</taxon>
    </lineage>
</organism>
<keyword evidence="2" id="KW-0472">Membrane</keyword>
<dbReference type="PANTHER" id="PTHR11640:SF164">
    <property type="entry name" value="MAM DOMAIN-CONTAINING GLYCOSYLPHOSPHATIDYLINOSITOL ANCHOR PROTEIN 1"/>
    <property type="match status" value="1"/>
</dbReference>
<comment type="caution">
    <text evidence="6">The sequence shown here is derived from an EMBL/GenBank/DDBJ whole genome shotgun (WGS) entry which is preliminary data.</text>
</comment>
<evidence type="ECO:0000256" key="4">
    <source>
        <dbReference type="ARBA" id="ARBA00023180"/>
    </source>
</evidence>
<evidence type="ECO:0000313" key="6">
    <source>
        <dbReference type="EMBL" id="CAB3976999.1"/>
    </source>
</evidence>
<accession>A0A6S7FM59</accession>